<dbReference type="KEGG" id="lcae:K3721_07610"/>
<evidence type="ECO:0000313" key="2">
    <source>
        <dbReference type="EMBL" id="UWQ55399.1"/>
    </source>
</evidence>
<feature type="chain" id="PRO_5040257336" evidence="1">
    <location>
        <begin position="24"/>
        <end position="106"/>
    </location>
</feature>
<reference evidence="2" key="1">
    <citation type="submission" date="2021-08" db="EMBL/GenBank/DDBJ databases">
        <authorList>
            <person name="Nwanade C."/>
            <person name="Wang M."/>
            <person name="Masoudi A."/>
            <person name="Yu Z."/>
            <person name="Liu J."/>
        </authorList>
    </citation>
    <scope>NUCLEOTIDE SEQUENCE</scope>
    <source>
        <strain evidence="2">S122</strain>
    </source>
</reference>
<evidence type="ECO:0000313" key="3">
    <source>
        <dbReference type="Proteomes" id="UP001058713"/>
    </source>
</evidence>
<dbReference type="AlphaFoldDB" id="A0A9Q9HLZ6"/>
<protein>
    <submittedName>
        <fullName evidence="2">Uncharacterized protein</fullName>
    </submittedName>
</protein>
<dbReference type="Proteomes" id="UP001058713">
    <property type="component" value="Chromosome"/>
</dbReference>
<keyword evidence="1" id="KW-0732">Signal</keyword>
<feature type="signal peptide" evidence="1">
    <location>
        <begin position="1"/>
        <end position="23"/>
    </location>
</feature>
<name>A0A9Q9HLZ6_LEICA</name>
<accession>A0A9Q9HLZ6</accession>
<gene>
    <name evidence="2" type="ORF">K3721_07610</name>
</gene>
<sequence>MSRLGFFASAGAALALAANLAFAAPAAAHDSGHDAARAVAGLLALGIIAKSLDDRKHRHHGYNHSYYPRTYYKPYGGRHHVKRYRHHYRGIHRHRSRHGGYYRHSH</sequence>
<proteinExistence type="predicted"/>
<organism evidence="2 3">
    <name type="scientific">Leisingera caerulea</name>
    <name type="common">Phaeobacter caeruleus</name>
    <dbReference type="NCBI Taxonomy" id="506591"/>
    <lineage>
        <taxon>Bacteria</taxon>
        <taxon>Pseudomonadati</taxon>
        <taxon>Pseudomonadota</taxon>
        <taxon>Alphaproteobacteria</taxon>
        <taxon>Rhodobacterales</taxon>
        <taxon>Roseobacteraceae</taxon>
        <taxon>Leisingera</taxon>
    </lineage>
</organism>
<evidence type="ECO:0000256" key="1">
    <source>
        <dbReference type="SAM" id="SignalP"/>
    </source>
</evidence>
<dbReference type="RefSeq" id="WP_027237799.1">
    <property type="nucleotide sequence ID" value="NZ_CBDUNH010000001.1"/>
</dbReference>
<dbReference type="EMBL" id="CP081070">
    <property type="protein sequence ID" value="UWQ55399.1"/>
    <property type="molecule type" value="Genomic_DNA"/>
</dbReference>